<comment type="caution">
    <text evidence="2">The sequence shown here is derived from an EMBL/GenBank/DDBJ whole genome shotgun (WGS) entry which is preliminary data.</text>
</comment>
<evidence type="ECO:0000256" key="1">
    <source>
        <dbReference type="SAM" id="SignalP"/>
    </source>
</evidence>
<protein>
    <submittedName>
        <fullName evidence="2">Uncharacterized protein</fullName>
    </submittedName>
</protein>
<dbReference type="AlphaFoldDB" id="A0A7X6S298"/>
<dbReference type="Proteomes" id="UP000549765">
    <property type="component" value="Unassembled WGS sequence"/>
</dbReference>
<accession>A0A7X6S298</accession>
<dbReference type="EMBL" id="JAAXPN010000001">
    <property type="protein sequence ID" value="NKZ23750.1"/>
    <property type="molecule type" value="Genomic_DNA"/>
</dbReference>
<feature type="signal peptide" evidence="1">
    <location>
        <begin position="1"/>
        <end position="22"/>
    </location>
</feature>
<reference evidence="2 3" key="1">
    <citation type="submission" date="2020-04" db="EMBL/GenBank/DDBJ databases">
        <title>MicrobeNet Type strains.</title>
        <authorList>
            <person name="Nicholson A.C."/>
        </authorList>
    </citation>
    <scope>NUCLEOTIDE SEQUENCE [LARGE SCALE GENOMIC DNA]</scope>
    <source>
        <strain evidence="2 3">CCUG 61472</strain>
    </source>
</reference>
<keyword evidence="1" id="KW-0732">Signal</keyword>
<gene>
    <name evidence="2" type="ORF">HF964_02855</name>
</gene>
<dbReference type="RefSeq" id="WP_168721534.1">
    <property type="nucleotide sequence ID" value="NZ_JAAXPN010000001.1"/>
</dbReference>
<name>A0A7X6S298_9LACO</name>
<evidence type="ECO:0000313" key="2">
    <source>
        <dbReference type="EMBL" id="NKZ23750.1"/>
    </source>
</evidence>
<organism evidence="2 3">
    <name type="scientific">Periweissella fabalis</name>
    <dbReference type="NCBI Taxonomy" id="1070421"/>
    <lineage>
        <taxon>Bacteria</taxon>
        <taxon>Bacillati</taxon>
        <taxon>Bacillota</taxon>
        <taxon>Bacilli</taxon>
        <taxon>Lactobacillales</taxon>
        <taxon>Lactobacillaceae</taxon>
        <taxon>Periweissella</taxon>
    </lineage>
</organism>
<proteinExistence type="predicted"/>
<sequence>MKKVSIAIIMLLIVLASSPVNAATSLTSTASVSFYDSHPTGKFTATGAPIPSVQFINYQATSITKYKVLTWHDWPIINLFMSHDCHRDFYGMKFKTLDGCMHQVKLTPSEANQYLHVNNYPVNLVWRKHTLFFNNYKTTALPLKIS</sequence>
<keyword evidence="3" id="KW-1185">Reference proteome</keyword>
<evidence type="ECO:0000313" key="3">
    <source>
        <dbReference type="Proteomes" id="UP000549765"/>
    </source>
</evidence>
<feature type="chain" id="PRO_5031483366" evidence="1">
    <location>
        <begin position="23"/>
        <end position="146"/>
    </location>
</feature>